<keyword evidence="1" id="KW-0596">Phosphopantetheine</keyword>
<evidence type="ECO:0000313" key="5">
    <source>
        <dbReference type="Proteomes" id="UP000235786"/>
    </source>
</evidence>
<dbReference type="InterPro" id="IPR051414">
    <property type="entry name" value="Adenylate-forming_Reductase"/>
</dbReference>
<dbReference type="EMBL" id="KZ613947">
    <property type="protein sequence ID" value="PMD38969.1"/>
    <property type="molecule type" value="Genomic_DNA"/>
</dbReference>
<dbReference type="SUPFAM" id="SSF51735">
    <property type="entry name" value="NAD(P)-binding Rossmann-fold domains"/>
    <property type="match status" value="1"/>
</dbReference>
<evidence type="ECO:0000313" key="4">
    <source>
        <dbReference type="EMBL" id="PMD38969.1"/>
    </source>
</evidence>
<dbReference type="PANTHER" id="PTHR43439">
    <property type="entry name" value="PHENYLACETATE-COENZYME A LIGASE"/>
    <property type="match status" value="1"/>
</dbReference>
<dbReference type="InterPro" id="IPR036291">
    <property type="entry name" value="NAD(P)-bd_dom_sf"/>
</dbReference>
<dbReference type="SUPFAM" id="SSF47336">
    <property type="entry name" value="ACP-like"/>
    <property type="match status" value="1"/>
</dbReference>
<dbReference type="InterPro" id="IPR013120">
    <property type="entry name" value="FAR_NAD-bd"/>
</dbReference>
<dbReference type="Gene3D" id="3.40.50.720">
    <property type="entry name" value="NAD(P)-binding Rossmann-like Domain"/>
    <property type="match status" value="1"/>
</dbReference>
<dbReference type="PROSITE" id="PS50075">
    <property type="entry name" value="CARRIER"/>
    <property type="match status" value="1"/>
</dbReference>
<keyword evidence="5" id="KW-1185">Reference proteome</keyword>
<reference evidence="4 5" key="1">
    <citation type="submission" date="2016-04" db="EMBL/GenBank/DDBJ databases">
        <title>A degradative enzymes factory behind the ericoid mycorrhizal symbiosis.</title>
        <authorList>
            <consortium name="DOE Joint Genome Institute"/>
            <person name="Martino E."/>
            <person name="Morin E."/>
            <person name="Grelet G."/>
            <person name="Kuo A."/>
            <person name="Kohler A."/>
            <person name="Daghino S."/>
            <person name="Barry K."/>
            <person name="Choi C."/>
            <person name="Cichocki N."/>
            <person name="Clum A."/>
            <person name="Copeland A."/>
            <person name="Hainaut M."/>
            <person name="Haridas S."/>
            <person name="Labutti K."/>
            <person name="Lindquist E."/>
            <person name="Lipzen A."/>
            <person name="Khouja H.-R."/>
            <person name="Murat C."/>
            <person name="Ohm R."/>
            <person name="Olson A."/>
            <person name="Spatafora J."/>
            <person name="Veneault-Fourrey C."/>
            <person name="Henrissat B."/>
            <person name="Grigoriev I."/>
            <person name="Martin F."/>
            <person name="Perotto S."/>
        </authorList>
    </citation>
    <scope>NUCLEOTIDE SEQUENCE [LARGE SCALE GENOMIC DNA]</scope>
    <source>
        <strain evidence="4 5">F</strain>
    </source>
</reference>
<evidence type="ECO:0000259" key="3">
    <source>
        <dbReference type="PROSITE" id="PS50075"/>
    </source>
</evidence>
<evidence type="ECO:0000256" key="2">
    <source>
        <dbReference type="ARBA" id="ARBA00022553"/>
    </source>
</evidence>
<dbReference type="OrthoDB" id="429813at2759"/>
<dbReference type="SUPFAM" id="SSF56801">
    <property type="entry name" value="Acetyl-CoA synthetase-like"/>
    <property type="match status" value="1"/>
</dbReference>
<feature type="domain" description="Carrier" evidence="3">
    <location>
        <begin position="601"/>
        <end position="675"/>
    </location>
</feature>
<dbReference type="InterPro" id="IPR000873">
    <property type="entry name" value="AMP-dep_synth/lig_dom"/>
</dbReference>
<dbReference type="Pfam" id="PF07993">
    <property type="entry name" value="NAD_binding_4"/>
    <property type="match status" value="1"/>
</dbReference>
<gene>
    <name evidence="4" type="ORF">L207DRAFT_461627</name>
</gene>
<dbReference type="Gene3D" id="3.40.50.12780">
    <property type="entry name" value="N-terminal domain of ligase-like"/>
    <property type="match status" value="1"/>
</dbReference>
<evidence type="ECO:0000256" key="1">
    <source>
        <dbReference type="ARBA" id="ARBA00022450"/>
    </source>
</evidence>
<dbReference type="Proteomes" id="UP000235786">
    <property type="component" value="Unassembled WGS sequence"/>
</dbReference>
<dbReference type="InterPro" id="IPR036736">
    <property type="entry name" value="ACP-like_sf"/>
</dbReference>
<dbReference type="PROSITE" id="PS00455">
    <property type="entry name" value="AMP_BINDING"/>
    <property type="match status" value="1"/>
</dbReference>
<organism evidence="4 5">
    <name type="scientific">Hyaloscypha variabilis (strain UAMH 11265 / GT02V1 / F)</name>
    <name type="common">Meliniomyces variabilis</name>
    <dbReference type="NCBI Taxonomy" id="1149755"/>
    <lineage>
        <taxon>Eukaryota</taxon>
        <taxon>Fungi</taxon>
        <taxon>Dikarya</taxon>
        <taxon>Ascomycota</taxon>
        <taxon>Pezizomycotina</taxon>
        <taxon>Leotiomycetes</taxon>
        <taxon>Helotiales</taxon>
        <taxon>Hyaloscyphaceae</taxon>
        <taxon>Hyaloscypha</taxon>
        <taxon>Hyaloscypha variabilis</taxon>
    </lineage>
</organism>
<accession>A0A2J6RKF0</accession>
<keyword evidence="2" id="KW-0597">Phosphoprotein</keyword>
<protein>
    <submittedName>
        <fullName evidence="4">Acetyl-CoA synthetase-like protein</fullName>
    </submittedName>
</protein>
<dbReference type="InterPro" id="IPR020845">
    <property type="entry name" value="AMP-binding_CS"/>
</dbReference>
<dbReference type="PANTHER" id="PTHR43439:SF2">
    <property type="entry name" value="ENZYME, PUTATIVE (JCVI)-RELATED"/>
    <property type="match status" value="1"/>
</dbReference>
<dbReference type="AlphaFoldDB" id="A0A2J6RKF0"/>
<sequence length="1103" mass="122695">MTSMSLDPPPCNMGPAKSTPICSDPSVVVASNASSRTKELWWLHGHPHSKRYSNPKLVSLAALVRHDGAAYKDQPAFLYPSSEDCSKIYGTLTWDHFDHVTETLALIYAGQLQNELIEANTSRKQPTIALLGQGSTLEYFCTQLALQKLGIRVLLLAESNAESALHFLLETCGTLAIITDTKNNTTNTNGLRKLLMVEELPKILHTTYHEVDAVKYQDFGDIWERHSFIIHSSGSTGMPKPVFHTNRSMMQIARMYRLFQSFDVENWFLLFPLYHIAGISIALSNLPNGQILSFPPLSWPPSSSALFAAWKTLSSMGYPVDCVHCAPSLIENMYEHIMYTGGDFSPLLDLKVLQPGGAALSSNLVQILISEGVNVKTTYGSTEIGPPFRTIPHTQENSHCYTFRNLYPDSPFLKMEEVGQGVYELAVYKGFELAADLWDGKDDTAPYKTGDLFIQEPPGSGFFTLQGRRDDLIIHTNGENTNALPLQVDIQSSTKVINKAIALGHSKPCVCLLVEVHEDYDPASSLTRNKIWEAVQQVNEHYPLHSRILQSMIHILPEGDKLPVTPKGNVKRKEVERIYSSEIEMLYTGDDFPSSVSESQEPLSNYLRNLLSKLVNVPADSITDWTTLYSLGITSHLALSLRSSLSSHLNRQVSLGTLFENPSISKLVAALTPPQTPTSSLHSSLDTKPASTETVHRIIHNLSNEFTFWPKRNLNNAYPKAEKETILLTGASGSLGTSLIATLSASPHVSKIYAMVRSPNNFKKLKQSFEKRGLDPSILQGGKIEVLDFSMQDPLLGLDIDIYHMIATSTTTVLHNAWKMDFNQGIEEFEGDCLRSTMSLIRLAHAGRPKTLAFTSSVSTCMGIGHIAPTVPEVPIGDDPSVSLTTGYALSKYIVERVTQQAHKILGLDIKLLRVGQICGSTLTGNWNTLEMWPIMFATSTHPEIRALPVFPGKMVDWVPVNIAASTITDVLLHQERGYTVHNIVNPHPITWTSLVEMLQRSSLLTGKQKPGEKMEEVDMKEWVHRLKILSNSRQANPVTVPGLKLLQFFEDMCNEEEGHVVSKTFKTEKTRNISKALRGCGPMTPKWIEMNVHRWREDGFVL</sequence>
<dbReference type="Pfam" id="PF00501">
    <property type="entry name" value="AMP-binding"/>
    <property type="match status" value="1"/>
</dbReference>
<name>A0A2J6RKF0_HYAVF</name>
<dbReference type="Pfam" id="PF23562">
    <property type="entry name" value="AMP-binding_C_3"/>
    <property type="match status" value="1"/>
</dbReference>
<dbReference type="InterPro" id="IPR042099">
    <property type="entry name" value="ANL_N_sf"/>
</dbReference>
<dbReference type="Gene3D" id="1.10.1200.10">
    <property type="entry name" value="ACP-like"/>
    <property type="match status" value="1"/>
</dbReference>
<dbReference type="Pfam" id="PF00550">
    <property type="entry name" value="PP-binding"/>
    <property type="match status" value="1"/>
</dbReference>
<proteinExistence type="predicted"/>
<dbReference type="InterPro" id="IPR009081">
    <property type="entry name" value="PP-bd_ACP"/>
</dbReference>
<dbReference type="STRING" id="1149755.A0A2J6RKF0"/>